<dbReference type="VEuPathDB" id="FungiDB:CAGL0F00825g"/>
<dbReference type="InterPro" id="IPR016185">
    <property type="entry name" value="PreATP-grasp_dom_sf"/>
</dbReference>
<sequence length="483" mass="55537">MTEPIVPQALTNEELEKQILPETYQWALSNGLLMYPPDFQLTQAQIAPFTLYPTPIARKNFEEAIEVQQSFNELYAEISRDQGEHWLSQETEKLAHSDEGFTGKLWDLYKSVRNEGIAQKLRLGIFRSDYLIDKNIDQIKQVEFNTVSVSFVGFSTRVGEVHKYLNDSGAYGKSSYADKDIPVPTSVQEMTKSFADAFQKYDALNDEKKIILMVVQRGERNVFDQRIIEYSLQKDYGIRVIRMTFDDIKDRLTSDNTDKNRLFFKETGDEIAIVYYRTGYTTTDYQNEQDWEARKFLEKSYAIKAPDLLTQLSGAKKIQQLLTDDNILSQFVKSENSRRALQKTFVKIYPLDDSELGNIGKKLAFDEPHRFVLKPQREGGGNNVYKEDIPSFLSTIGESKWDAYILMEIIDPLPYENNVIIRGNEIFKESIISELGIYGSILFDDEKIHFNRNSGWLLRSKFTTSNEGGVAAGFGCLDSVVMY</sequence>
<feature type="binding site" evidence="11">
    <location>
        <position position="143"/>
    </location>
    <ligand>
        <name>ATP</name>
        <dbReference type="ChEBI" id="CHEBI:30616"/>
    </ligand>
</feature>
<evidence type="ECO:0000256" key="6">
    <source>
        <dbReference type="ARBA" id="ARBA00022723"/>
    </source>
</evidence>
<dbReference type="NCBIfam" id="TIGR01986">
    <property type="entry name" value="glut_syn_euk"/>
    <property type="match status" value="1"/>
</dbReference>
<evidence type="ECO:0000256" key="10">
    <source>
        <dbReference type="PIRNR" id="PIRNR001558"/>
    </source>
</evidence>
<name>A0A0W0D5K1_CANGB</name>
<evidence type="ECO:0000256" key="1">
    <source>
        <dbReference type="ARBA" id="ARBA00004965"/>
    </source>
</evidence>
<feature type="binding site" evidence="11">
    <location>
        <begin position="407"/>
        <end position="410"/>
    </location>
    <ligand>
        <name>ATP</name>
        <dbReference type="ChEBI" id="CHEBI:30616"/>
    </ligand>
</feature>
<feature type="binding site" evidence="12">
    <location>
        <position position="378"/>
    </location>
    <ligand>
        <name>Mg(2+)</name>
        <dbReference type="ChEBI" id="CHEBI:18420"/>
    </ligand>
</feature>
<organism evidence="15 16">
    <name type="scientific">Candida glabrata</name>
    <name type="common">Yeast</name>
    <name type="synonym">Torulopsis glabrata</name>
    <dbReference type="NCBI Taxonomy" id="5478"/>
    <lineage>
        <taxon>Eukaryota</taxon>
        <taxon>Fungi</taxon>
        <taxon>Dikarya</taxon>
        <taxon>Ascomycota</taxon>
        <taxon>Saccharomycotina</taxon>
        <taxon>Saccharomycetes</taxon>
        <taxon>Saccharomycetales</taxon>
        <taxon>Saccharomycetaceae</taxon>
        <taxon>Nakaseomyces</taxon>
    </lineage>
</organism>
<dbReference type="Proteomes" id="UP000054886">
    <property type="component" value="Unassembled WGS sequence"/>
</dbReference>
<protein>
    <recommendedName>
        <fullName evidence="10">Glutathione synthetase</fullName>
        <shortName evidence="10">GSH-S</shortName>
        <ecNumber evidence="10">6.3.2.3</ecNumber>
    </recommendedName>
</protein>
<dbReference type="PANTHER" id="PTHR11130">
    <property type="entry name" value="GLUTATHIONE SYNTHETASE"/>
    <property type="match status" value="1"/>
</dbReference>
<evidence type="ECO:0000256" key="9">
    <source>
        <dbReference type="ARBA" id="ARBA00022842"/>
    </source>
</evidence>
<comment type="caution">
    <text evidence="15">The sequence shown here is derived from an EMBL/GenBank/DDBJ whole genome shotgun (WGS) entry which is preliminary data.</text>
</comment>
<gene>
    <name evidence="15" type="ORF">AO440_001138</name>
</gene>
<comment type="catalytic activity">
    <reaction evidence="10">
        <text>gamma-L-glutamyl-L-cysteine + glycine + ATP = glutathione + ADP + phosphate + H(+)</text>
        <dbReference type="Rhea" id="RHEA:13557"/>
        <dbReference type="ChEBI" id="CHEBI:15378"/>
        <dbReference type="ChEBI" id="CHEBI:30616"/>
        <dbReference type="ChEBI" id="CHEBI:43474"/>
        <dbReference type="ChEBI" id="CHEBI:57305"/>
        <dbReference type="ChEBI" id="CHEBI:57925"/>
        <dbReference type="ChEBI" id="CHEBI:58173"/>
        <dbReference type="ChEBI" id="CHEBI:456216"/>
        <dbReference type="EC" id="6.3.2.3"/>
    </reaction>
</comment>
<dbReference type="VEuPathDB" id="FungiDB:GVI51_F00671"/>
<comment type="similarity">
    <text evidence="2 10">Belongs to the eukaryotic GSH synthase family.</text>
</comment>
<evidence type="ECO:0000256" key="2">
    <source>
        <dbReference type="ARBA" id="ARBA00010385"/>
    </source>
</evidence>
<evidence type="ECO:0000313" key="16">
    <source>
        <dbReference type="Proteomes" id="UP000054886"/>
    </source>
</evidence>
<feature type="binding site" evidence="11">
    <location>
        <position position="385"/>
    </location>
    <ligand>
        <name>ATP</name>
        <dbReference type="ChEBI" id="CHEBI:30616"/>
    </ligand>
</feature>
<dbReference type="SUPFAM" id="SSF56059">
    <property type="entry name" value="Glutathione synthetase ATP-binding domain-like"/>
    <property type="match status" value="1"/>
</dbReference>
<dbReference type="VEuPathDB" id="FungiDB:B1J91_F00825g"/>
<dbReference type="GO" id="GO:0005524">
    <property type="term" value="F:ATP binding"/>
    <property type="evidence" value="ECO:0007669"/>
    <property type="project" value="UniProtKB-UniRule"/>
</dbReference>
<keyword evidence="9 10" id="KW-0460">Magnesium</keyword>
<evidence type="ECO:0000259" key="14">
    <source>
        <dbReference type="Pfam" id="PF03199"/>
    </source>
</evidence>
<feature type="binding site" evidence="13">
    <location>
        <begin position="147"/>
        <end position="150"/>
    </location>
    <ligand>
        <name>substrate</name>
    </ligand>
</feature>
<feature type="binding site" evidence="13">
    <location>
        <begin position="470"/>
        <end position="471"/>
    </location>
    <ligand>
        <name>substrate</name>
    </ligand>
</feature>
<feature type="binding site" evidence="13">
    <location>
        <begin position="277"/>
        <end position="280"/>
    </location>
    <ligand>
        <name>substrate</name>
    </ligand>
</feature>
<feature type="binding site" evidence="11">
    <location>
        <position position="461"/>
    </location>
    <ligand>
        <name>ATP</name>
        <dbReference type="ChEBI" id="CHEBI:30616"/>
    </ligand>
</feature>
<dbReference type="GO" id="GO:0000287">
    <property type="term" value="F:magnesium ion binding"/>
    <property type="evidence" value="ECO:0007669"/>
    <property type="project" value="UniProtKB-UniRule"/>
</dbReference>
<proteinExistence type="inferred from homology"/>
<dbReference type="FunFam" id="3.40.50.1760:FF:000001">
    <property type="entry name" value="Glutathione synthetase"/>
    <property type="match status" value="1"/>
</dbReference>
<dbReference type="Gene3D" id="1.10.1080.10">
    <property type="entry name" value="Glutathione Synthetase, Chain A, domain 3"/>
    <property type="match status" value="1"/>
</dbReference>
<comment type="cofactor">
    <cofactor evidence="10 12">
        <name>Mg(2+)</name>
        <dbReference type="ChEBI" id="CHEBI:18420"/>
    </cofactor>
    <text evidence="10 12">Binds 1 Mg(2+) ion per subunit.</text>
</comment>
<feature type="binding site" evidence="11">
    <location>
        <position position="434"/>
    </location>
    <ligand>
        <name>ATP</name>
        <dbReference type="ChEBI" id="CHEBI:30616"/>
    </ligand>
</feature>
<comment type="pathway">
    <text evidence="1 10">Sulfur metabolism; glutathione biosynthesis; glutathione from L-cysteine and L-glutamate: step 2/2.</text>
</comment>
<feature type="binding site" evidence="11">
    <location>
        <position position="459"/>
    </location>
    <ligand>
        <name>substrate</name>
    </ligand>
</feature>
<evidence type="ECO:0000256" key="7">
    <source>
        <dbReference type="ARBA" id="ARBA00022741"/>
    </source>
</evidence>
<keyword evidence="7 10" id="KW-0547">Nucleotide-binding</keyword>
<dbReference type="GO" id="GO:0043295">
    <property type="term" value="F:glutathione binding"/>
    <property type="evidence" value="ECO:0007669"/>
    <property type="project" value="UniProtKB-UniRule"/>
</dbReference>
<dbReference type="Pfam" id="PF03917">
    <property type="entry name" value="GSH_synth_ATP"/>
    <property type="match status" value="1"/>
</dbReference>
<feature type="binding site" evidence="11">
    <location>
        <begin position="374"/>
        <end position="383"/>
    </location>
    <ligand>
        <name>ATP</name>
        <dbReference type="ChEBI" id="CHEBI:30616"/>
    </ligand>
</feature>
<dbReference type="PIRSF" id="PIRSF001558">
    <property type="entry name" value="GSHase"/>
    <property type="match status" value="1"/>
</dbReference>
<dbReference type="Gene3D" id="3.40.50.1760">
    <property type="entry name" value="Glutathione synthase, substrate-binding domain superfamily, eukaryotic"/>
    <property type="match status" value="1"/>
</dbReference>
<dbReference type="SUPFAM" id="SSF52440">
    <property type="entry name" value="PreATP-grasp domain"/>
    <property type="match status" value="1"/>
</dbReference>
<feature type="domain" description="Glutathione synthase substrate-binding" evidence="14">
    <location>
        <begin position="210"/>
        <end position="313"/>
    </location>
</feature>
<dbReference type="Pfam" id="PF03199">
    <property type="entry name" value="GSH_synthase"/>
    <property type="match status" value="1"/>
</dbReference>
<dbReference type="PANTHER" id="PTHR11130:SF0">
    <property type="entry name" value="GLUTATHIONE SYNTHETASE"/>
    <property type="match status" value="1"/>
</dbReference>
<dbReference type="EMBL" id="LLZZ01000022">
    <property type="protein sequence ID" value="KTB12293.1"/>
    <property type="molecule type" value="Genomic_DNA"/>
</dbReference>
<feature type="binding site" evidence="11">
    <location>
        <position position="467"/>
    </location>
    <ligand>
        <name>ATP</name>
        <dbReference type="ChEBI" id="CHEBI:30616"/>
    </ligand>
</feature>
<evidence type="ECO:0000256" key="8">
    <source>
        <dbReference type="ARBA" id="ARBA00022840"/>
    </source>
</evidence>
<evidence type="ECO:0000256" key="13">
    <source>
        <dbReference type="PIRSR" id="PIRSR001558-3"/>
    </source>
</evidence>
<keyword evidence="8 10" id="KW-0067">ATP-binding</keyword>
<feature type="binding site" evidence="11">
    <location>
        <position position="316"/>
    </location>
    <ligand>
        <name>ATP</name>
        <dbReference type="ChEBI" id="CHEBI:30616"/>
    </ligand>
</feature>
<dbReference type="AlphaFoldDB" id="A0A0W0D5K1"/>
<dbReference type="GO" id="GO:0005829">
    <property type="term" value="C:cytosol"/>
    <property type="evidence" value="ECO:0007669"/>
    <property type="project" value="TreeGrafter"/>
</dbReference>
<dbReference type="EC" id="6.3.2.3" evidence="10"/>
<feature type="binding site" evidence="12">
    <location>
        <position position="143"/>
    </location>
    <ligand>
        <name>Mg(2+)</name>
        <dbReference type="ChEBI" id="CHEBI:18420"/>
    </ligand>
</feature>
<evidence type="ECO:0000256" key="11">
    <source>
        <dbReference type="PIRSR" id="PIRSR001558-1"/>
    </source>
</evidence>
<evidence type="ECO:0000256" key="3">
    <source>
        <dbReference type="ARBA" id="ARBA00011738"/>
    </source>
</evidence>
<reference evidence="15 16" key="1">
    <citation type="submission" date="2015-10" db="EMBL/GenBank/DDBJ databases">
        <title>Draft genomes sequences of Candida glabrata isolates 1A, 1B, 2A, 2B, 3A and 3B.</title>
        <authorList>
            <person name="Haavelsrud O.E."/>
            <person name="Gaustad P."/>
        </authorList>
    </citation>
    <scope>NUCLEOTIDE SEQUENCE [LARGE SCALE GENOMIC DNA]</scope>
    <source>
        <strain evidence="15">910700640</strain>
    </source>
</reference>
<evidence type="ECO:0000256" key="4">
    <source>
        <dbReference type="ARBA" id="ARBA00022598"/>
    </source>
</evidence>
<dbReference type="Gene3D" id="3.30.470.20">
    <property type="entry name" value="ATP-grasp fold, B domain"/>
    <property type="match status" value="1"/>
</dbReference>
<keyword evidence="4 10" id="KW-0436">Ligase</keyword>
<dbReference type="Gene3D" id="3.30.1490.50">
    <property type="match status" value="1"/>
</dbReference>
<dbReference type="GO" id="GO:0004363">
    <property type="term" value="F:glutathione synthase activity"/>
    <property type="evidence" value="ECO:0007669"/>
    <property type="project" value="UniProtKB-UniRule"/>
</dbReference>
<dbReference type="InterPro" id="IPR014042">
    <property type="entry name" value="Glutathione_synthase_a-hlx"/>
</dbReference>
<keyword evidence="6 10" id="KW-0479">Metal-binding</keyword>
<dbReference type="FunFam" id="3.30.1490.50:FF:000002">
    <property type="entry name" value="Glutathione synthetase"/>
    <property type="match status" value="1"/>
</dbReference>
<feature type="binding site" evidence="11">
    <location>
        <position position="225"/>
    </location>
    <ligand>
        <name>substrate</name>
    </ligand>
</feature>
<feature type="binding site" evidence="13">
    <location>
        <begin position="219"/>
        <end position="221"/>
    </location>
    <ligand>
        <name>substrate</name>
    </ligand>
</feature>
<dbReference type="InterPro" id="IPR014049">
    <property type="entry name" value="Glutathione_synthase_N_euk"/>
</dbReference>
<accession>A0A0W0D5K1</accession>
<evidence type="ECO:0000313" key="15">
    <source>
        <dbReference type="EMBL" id="KTB12293.1"/>
    </source>
</evidence>
<evidence type="ECO:0000256" key="12">
    <source>
        <dbReference type="PIRSR" id="PIRSR001558-2"/>
    </source>
</evidence>
<dbReference type="InterPro" id="IPR004887">
    <property type="entry name" value="GSH_synth_subst-bd"/>
</dbReference>
<dbReference type="GO" id="GO:0042803">
    <property type="term" value="F:protein homodimerization activity"/>
    <property type="evidence" value="ECO:0007669"/>
    <property type="project" value="EnsemblFungi"/>
</dbReference>
<feature type="binding site" evidence="12">
    <location>
        <position position="145"/>
    </location>
    <ligand>
        <name>Mg(2+)</name>
        <dbReference type="ChEBI" id="CHEBI:18420"/>
    </ligand>
</feature>
<dbReference type="InterPro" id="IPR005615">
    <property type="entry name" value="Glutathione_synthase"/>
</dbReference>
<evidence type="ECO:0000256" key="5">
    <source>
        <dbReference type="ARBA" id="ARBA00022684"/>
    </source>
</evidence>
<dbReference type="InterPro" id="IPR014709">
    <property type="entry name" value="Glutathione_synthase_C_euk"/>
</dbReference>
<comment type="subunit">
    <text evidence="3">Homodimer.</text>
</comment>
<dbReference type="UniPathway" id="UPA00142">
    <property type="reaction ID" value="UER00210"/>
</dbReference>
<dbReference type="Gene3D" id="3.30.1490.80">
    <property type="match status" value="1"/>
</dbReference>
<feature type="binding site" evidence="11">
    <location>
        <position position="127"/>
    </location>
    <ligand>
        <name>substrate</name>
    </ligand>
</feature>
<keyword evidence="5 10" id="KW-0317">Glutathione biosynthesis</keyword>
<dbReference type="InterPro" id="IPR037013">
    <property type="entry name" value="GSH-S_sub-bd_sf"/>
</dbReference>
<dbReference type="VEuPathDB" id="FungiDB:GWK60_F00671"/>